<dbReference type="RefSeq" id="WP_264892119.1">
    <property type="nucleotide sequence ID" value="NZ_CP110257.1"/>
</dbReference>
<feature type="domain" description="HDOD" evidence="1">
    <location>
        <begin position="21"/>
        <end position="220"/>
    </location>
</feature>
<name>A0ABY6MRA2_9BURK</name>
<dbReference type="PANTHER" id="PTHR33525">
    <property type="match status" value="1"/>
</dbReference>
<dbReference type="EMBL" id="CP110257">
    <property type="protein sequence ID" value="UZD54544.1"/>
    <property type="molecule type" value="Genomic_DNA"/>
</dbReference>
<dbReference type="PROSITE" id="PS51833">
    <property type="entry name" value="HDOD"/>
    <property type="match status" value="1"/>
</dbReference>
<accession>A0ABY6MRA2</accession>
<dbReference type="SUPFAM" id="SSF109604">
    <property type="entry name" value="HD-domain/PDEase-like"/>
    <property type="match status" value="1"/>
</dbReference>
<organism evidence="2 3">
    <name type="scientific">Caldimonas aquatica</name>
    <dbReference type="NCBI Taxonomy" id="376175"/>
    <lineage>
        <taxon>Bacteria</taxon>
        <taxon>Pseudomonadati</taxon>
        <taxon>Pseudomonadota</taxon>
        <taxon>Betaproteobacteria</taxon>
        <taxon>Burkholderiales</taxon>
        <taxon>Sphaerotilaceae</taxon>
        <taxon>Caldimonas</taxon>
    </lineage>
</organism>
<protein>
    <submittedName>
        <fullName evidence="2">HDOD domain-containing protein</fullName>
    </submittedName>
</protein>
<dbReference type="InterPro" id="IPR013976">
    <property type="entry name" value="HDOD"/>
</dbReference>
<reference evidence="2" key="1">
    <citation type="submission" date="2022-10" db="EMBL/GenBank/DDBJ databases">
        <title>Complete genome sequence of Schlegelella aquatica LMG 23380.</title>
        <authorList>
            <person name="Musilova J."/>
            <person name="Kourilova X."/>
            <person name="Bezdicek M."/>
            <person name="Hermankova K."/>
            <person name="Obruca S."/>
            <person name="Sedlar K."/>
        </authorList>
    </citation>
    <scope>NUCLEOTIDE SEQUENCE</scope>
    <source>
        <strain evidence="2">LMG 23380</strain>
    </source>
</reference>
<sequence>MLIHPLPDLAAWTAYLREQPIPVLPHTAAAIEALRPCEDELDASTLADHLTGDPLMTLQLLAYAAQVRPAHYAGAAETVTAALVFIGIAPFFRAFDRLLTTEELLHGRPDALEGLEQVMRRAARAATFSLGFAVHRMDADAAMLHEAALLHGFSEMLLWCHGPDLALEIRERQRRDPTLRSAAVQQAVLNVTLPQLEQSLMRVWKLPETLVRLTDERQTADPAVRNVLLAIRVARHTQHGWDNAAVPDDVRDVAELLSLSPEAARHKLMELDATD</sequence>
<dbReference type="Pfam" id="PF08668">
    <property type="entry name" value="HDOD"/>
    <property type="match status" value="1"/>
</dbReference>
<keyword evidence="3" id="KW-1185">Reference proteome</keyword>
<evidence type="ECO:0000259" key="1">
    <source>
        <dbReference type="PROSITE" id="PS51833"/>
    </source>
</evidence>
<proteinExistence type="predicted"/>
<dbReference type="Proteomes" id="UP001163266">
    <property type="component" value="Chromosome"/>
</dbReference>
<gene>
    <name evidence="2" type="ORF">OMP39_12880</name>
</gene>
<dbReference type="InterPro" id="IPR052340">
    <property type="entry name" value="RNase_Y/CdgJ"/>
</dbReference>
<dbReference type="PANTHER" id="PTHR33525:SF4">
    <property type="entry name" value="CYCLIC DI-GMP PHOSPHODIESTERASE CDGJ"/>
    <property type="match status" value="1"/>
</dbReference>
<dbReference type="Gene3D" id="1.10.3210.10">
    <property type="entry name" value="Hypothetical protein af1432"/>
    <property type="match status" value="1"/>
</dbReference>
<evidence type="ECO:0000313" key="3">
    <source>
        <dbReference type="Proteomes" id="UP001163266"/>
    </source>
</evidence>
<evidence type="ECO:0000313" key="2">
    <source>
        <dbReference type="EMBL" id="UZD54544.1"/>
    </source>
</evidence>